<proteinExistence type="predicted"/>
<comment type="caution">
    <text evidence="2">The sequence shown here is derived from an EMBL/GenBank/DDBJ whole genome shotgun (WGS) entry which is preliminary data.</text>
</comment>
<dbReference type="RefSeq" id="WP_209144990.1">
    <property type="nucleotide sequence ID" value="NZ_JAGHKP010000001.1"/>
</dbReference>
<dbReference type="PANTHER" id="PTHR46320:SF1">
    <property type="entry name" value="GLYCEROPHOSPHODIESTER PHOSPHODIESTERASE 1"/>
    <property type="match status" value="1"/>
</dbReference>
<dbReference type="EMBL" id="JAGHKP010000001">
    <property type="protein sequence ID" value="MBO9152131.1"/>
    <property type="molecule type" value="Genomic_DNA"/>
</dbReference>
<evidence type="ECO:0000259" key="1">
    <source>
        <dbReference type="PROSITE" id="PS51704"/>
    </source>
</evidence>
<organism evidence="2 3">
    <name type="scientific">Chitinophaga chungangae</name>
    <dbReference type="NCBI Taxonomy" id="2821488"/>
    <lineage>
        <taxon>Bacteria</taxon>
        <taxon>Pseudomonadati</taxon>
        <taxon>Bacteroidota</taxon>
        <taxon>Chitinophagia</taxon>
        <taxon>Chitinophagales</taxon>
        <taxon>Chitinophagaceae</taxon>
        <taxon>Chitinophaga</taxon>
    </lineage>
</organism>
<dbReference type="Gene3D" id="3.20.20.190">
    <property type="entry name" value="Phosphatidylinositol (PI) phosphodiesterase"/>
    <property type="match status" value="1"/>
</dbReference>
<dbReference type="CDD" id="cd08566">
    <property type="entry name" value="GDPD_AtGDE_like"/>
    <property type="match status" value="1"/>
</dbReference>
<dbReference type="Pfam" id="PF03009">
    <property type="entry name" value="GDPD"/>
    <property type="match status" value="1"/>
</dbReference>
<accession>A0ABS3YBU2</accession>
<reference evidence="3" key="1">
    <citation type="submission" date="2021-03" db="EMBL/GenBank/DDBJ databases">
        <title>Assistant Professor.</title>
        <authorList>
            <person name="Huq M.A."/>
        </authorList>
    </citation>
    <scope>NUCLEOTIDE SEQUENCE [LARGE SCALE GENOMIC DNA]</scope>
    <source>
        <strain evidence="3">MAH-28</strain>
    </source>
</reference>
<protein>
    <submittedName>
        <fullName evidence="2">Glycerophosphodiester phosphodiesterase family protein</fullName>
    </submittedName>
</protein>
<name>A0ABS3YBU2_9BACT</name>
<dbReference type="InterPro" id="IPR017946">
    <property type="entry name" value="PLC-like_Pdiesterase_TIM-brl"/>
</dbReference>
<evidence type="ECO:0000313" key="2">
    <source>
        <dbReference type="EMBL" id="MBO9152131.1"/>
    </source>
</evidence>
<keyword evidence="3" id="KW-1185">Reference proteome</keyword>
<evidence type="ECO:0000313" key="3">
    <source>
        <dbReference type="Proteomes" id="UP000679126"/>
    </source>
</evidence>
<sequence>MLKSKYILPVLLLLTQAVIFGFRQPAQLHTINTGNAKEIKDFFRYTPDRLPFVCSHRGGPRKGFPENCIATFENTLSHYPTMLEIDPRFTKDGKIVLMHDPTLDRTSNGTGKVADHTLAELKKLRLKDTEGNLTDFTIPTLDEALEWAKGKTILVIDAKDVPVDVRAAKIVEHKAEGNAIIIAYSIEDIQKCYAVSKDIVMEVMTAKPEQIAALDKCGVPWENLVGFVSHEMPQDKNIFSEVHKRGSMCVLGSSRNIDRQFTKGQISAAELEAGYLNLIRQGADVIEADLGIESGAALHSLQQAASSKAKYFGK</sequence>
<dbReference type="Proteomes" id="UP000679126">
    <property type="component" value="Unassembled WGS sequence"/>
</dbReference>
<gene>
    <name evidence="2" type="ORF">J7I43_07910</name>
</gene>
<dbReference type="SUPFAM" id="SSF51695">
    <property type="entry name" value="PLC-like phosphodiesterases"/>
    <property type="match status" value="1"/>
</dbReference>
<feature type="domain" description="GP-PDE" evidence="1">
    <location>
        <begin position="51"/>
        <end position="156"/>
    </location>
</feature>
<dbReference type="PANTHER" id="PTHR46320">
    <property type="entry name" value="GLYCEROPHOSPHODIESTER PHOSPHODIESTERASE 1"/>
    <property type="match status" value="1"/>
</dbReference>
<dbReference type="InterPro" id="IPR030395">
    <property type="entry name" value="GP_PDE_dom"/>
</dbReference>
<dbReference type="PROSITE" id="PS51704">
    <property type="entry name" value="GP_PDE"/>
    <property type="match status" value="1"/>
</dbReference>